<dbReference type="Gene3D" id="3.30.70.1290">
    <property type="entry name" value="Transposase IS200-like"/>
    <property type="match status" value="1"/>
</dbReference>
<accession>A0ABW2L7I2</accession>
<dbReference type="InterPro" id="IPR036515">
    <property type="entry name" value="Transposase_17_sf"/>
</dbReference>
<proteinExistence type="predicted"/>
<dbReference type="SMART" id="SM01321">
    <property type="entry name" value="Y1_Tnp"/>
    <property type="match status" value="1"/>
</dbReference>
<keyword evidence="3" id="KW-1185">Reference proteome</keyword>
<sequence>MPYQWRNLTPAEREKLLAFRKRLRRPWHRPPHFGGGSVHYHLTAACYEHKPIIGHSPERLEEFTNELLNALPIEPAAWCILPNHYHLLIRCDDLKNMTRTLGQLHGRLSFRWNGEDGTRGRKVWYSVADRAMRGSEHYWATLNYIHHNPVKHGYTDNWLDWPFSSAQDYLNEVGRAEAIKIWKNFPILDYGKGWDDL</sequence>
<evidence type="ECO:0000313" key="2">
    <source>
        <dbReference type="EMBL" id="MFC7338369.1"/>
    </source>
</evidence>
<dbReference type="RefSeq" id="WP_379713623.1">
    <property type="nucleotide sequence ID" value="NZ_JBHTBS010000007.1"/>
</dbReference>
<dbReference type="PANTHER" id="PTHR36966">
    <property type="entry name" value="REP-ASSOCIATED TYROSINE TRANSPOSASE"/>
    <property type="match status" value="1"/>
</dbReference>
<evidence type="ECO:0000313" key="3">
    <source>
        <dbReference type="Proteomes" id="UP001596472"/>
    </source>
</evidence>
<organism evidence="2 3">
    <name type="scientific">Haloferula chungangensis</name>
    <dbReference type="NCBI Taxonomy" id="1048331"/>
    <lineage>
        <taxon>Bacteria</taxon>
        <taxon>Pseudomonadati</taxon>
        <taxon>Verrucomicrobiota</taxon>
        <taxon>Verrucomicrobiia</taxon>
        <taxon>Verrucomicrobiales</taxon>
        <taxon>Verrucomicrobiaceae</taxon>
        <taxon>Haloferula</taxon>
    </lineage>
</organism>
<comment type="caution">
    <text evidence="2">The sequence shown here is derived from an EMBL/GenBank/DDBJ whole genome shotgun (WGS) entry which is preliminary data.</text>
</comment>
<gene>
    <name evidence="2" type="ORF">ACFQY0_14340</name>
</gene>
<dbReference type="InterPro" id="IPR002686">
    <property type="entry name" value="Transposase_17"/>
</dbReference>
<dbReference type="SUPFAM" id="SSF143422">
    <property type="entry name" value="Transposase IS200-like"/>
    <property type="match status" value="1"/>
</dbReference>
<dbReference type="PANTHER" id="PTHR36966:SF1">
    <property type="entry name" value="REP-ASSOCIATED TYROSINE TRANSPOSASE"/>
    <property type="match status" value="1"/>
</dbReference>
<dbReference type="Pfam" id="PF01797">
    <property type="entry name" value="Y1_Tnp"/>
    <property type="match status" value="1"/>
</dbReference>
<dbReference type="Proteomes" id="UP001596472">
    <property type="component" value="Unassembled WGS sequence"/>
</dbReference>
<name>A0ABW2L7I2_9BACT</name>
<dbReference type="InterPro" id="IPR052715">
    <property type="entry name" value="RAYT_transposase"/>
</dbReference>
<dbReference type="EMBL" id="JBHTBS010000007">
    <property type="protein sequence ID" value="MFC7338369.1"/>
    <property type="molecule type" value="Genomic_DNA"/>
</dbReference>
<evidence type="ECO:0000259" key="1">
    <source>
        <dbReference type="SMART" id="SM01321"/>
    </source>
</evidence>
<feature type="domain" description="Transposase IS200-like" evidence="1">
    <location>
        <begin position="35"/>
        <end position="148"/>
    </location>
</feature>
<reference evidence="3" key="1">
    <citation type="journal article" date="2019" name="Int. J. Syst. Evol. Microbiol.">
        <title>The Global Catalogue of Microorganisms (GCM) 10K type strain sequencing project: providing services to taxonomists for standard genome sequencing and annotation.</title>
        <authorList>
            <consortium name="The Broad Institute Genomics Platform"/>
            <consortium name="The Broad Institute Genome Sequencing Center for Infectious Disease"/>
            <person name="Wu L."/>
            <person name="Ma J."/>
        </authorList>
    </citation>
    <scope>NUCLEOTIDE SEQUENCE [LARGE SCALE GENOMIC DNA]</scope>
    <source>
        <strain evidence="3">CGMCC 4.1467</strain>
    </source>
</reference>
<protein>
    <submittedName>
        <fullName evidence="2">Transposase</fullName>
    </submittedName>
</protein>